<sequence>MNQPNLARSLLAVALAGLTAHAAAQTAGHQQHAQSAENAQALELAPRVITGVEQSSPLRFETDPRLPRQPIPASDAGDYLKTIPGFSAIRGGGTNNDPVLRGMFGSRLKLLGNGGEMLGACPSRMDSPSSYIAPETYDRLQVIKGPQTVLWGPGASAGVILFERSPENFEEPGTRLNASATAASNTRRDLLVDGAAGNRQGYLRLGANRTRSDDYRDGNGDRVHSSWSKWNADVALGWTPDDQTLLELTAGGGDAEAAYAGRGMDGSMFKRESLGLRFKRDLDMGALQAIQAQLYYNYADHVMDNFTLRTPDTSSPMMMMRNPMATNVDRRTLGARLQSDWRWSDWQLQAGADAQRNEHRRRSSRFSMMTGYTDYNVFPAVTDAEFRQYGLFAELTHDQGQGERWISGLRVDRASATDRRARLSNPNMISWDNPSADKTRASNLPGGFLRYEQDLEAVSWYAGIGHSQRFPDYWELFSPSVGPAPGAVVQAFETADPERTTQLDVGLEYRQGDFKGWLSAYAGRIDDYLLFNYQRMPSGHIFTSVENVDARIMGAELGGNYRLNGNWSTESSLAWAWGKNRSDGQALPQMPPLEARFSLNYQQADWSAGLLLRGVARQTRVAENRGNVVGRDLGDSSGFATLALNAAWQVSPQARLSAGVDNLFDRAYSEHLNMSGNAGLGFPADPVRFNEPGRTLWTKLDLSF</sequence>
<evidence type="ECO:0000259" key="11">
    <source>
        <dbReference type="Pfam" id="PF00593"/>
    </source>
</evidence>
<dbReference type="PROSITE" id="PS52016">
    <property type="entry name" value="TONB_DEPENDENT_REC_3"/>
    <property type="match status" value="1"/>
</dbReference>
<name>A0A1I4QSM0_9GAMM</name>
<feature type="domain" description="TonB-dependent receptor-like beta-barrel" evidence="11">
    <location>
        <begin position="211"/>
        <end position="663"/>
    </location>
</feature>
<dbReference type="CDD" id="cd01347">
    <property type="entry name" value="ligand_gated_channel"/>
    <property type="match status" value="1"/>
</dbReference>
<feature type="chain" id="PRO_5017322938" evidence="10">
    <location>
        <begin position="23"/>
        <end position="704"/>
    </location>
</feature>
<reference evidence="14" key="1">
    <citation type="submission" date="2016-10" db="EMBL/GenBank/DDBJ databases">
        <authorList>
            <person name="Varghese N."/>
            <person name="Submissions S."/>
        </authorList>
    </citation>
    <scope>NUCLEOTIDE SEQUENCE [LARGE SCALE GENOMIC DNA]</scope>
    <source>
        <strain evidence="14">DSM 24213</strain>
    </source>
</reference>
<evidence type="ECO:0000313" key="14">
    <source>
        <dbReference type="Proteomes" id="UP000243629"/>
    </source>
</evidence>
<evidence type="ECO:0000256" key="7">
    <source>
        <dbReference type="ARBA" id="ARBA00023237"/>
    </source>
</evidence>
<dbReference type="NCBIfam" id="TIGR01778">
    <property type="entry name" value="TonB-copper"/>
    <property type="match status" value="1"/>
</dbReference>
<accession>A0A1I4QSM0</accession>
<dbReference type="InterPro" id="IPR036942">
    <property type="entry name" value="Beta-barrel_TonB_sf"/>
</dbReference>
<comment type="subcellular location">
    <subcellularLocation>
        <location evidence="1 8">Cell outer membrane</location>
        <topology evidence="1 8">Multi-pass membrane protein</topology>
    </subcellularLocation>
</comment>
<dbReference type="Gene3D" id="2.170.130.10">
    <property type="entry name" value="TonB-dependent receptor, plug domain"/>
    <property type="match status" value="1"/>
</dbReference>
<dbReference type="GO" id="GO:0015344">
    <property type="term" value="F:siderophore uptake transmembrane transporter activity"/>
    <property type="evidence" value="ECO:0007669"/>
    <property type="project" value="TreeGrafter"/>
</dbReference>
<evidence type="ECO:0000256" key="3">
    <source>
        <dbReference type="ARBA" id="ARBA00022452"/>
    </source>
</evidence>
<evidence type="ECO:0000259" key="12">
    <source>
        <dbReference type="Pfam" id="PF07715"/>
    </source>
</evidence>
<keyword evidence="4 8" id="KW-0812">Transmembrane</keyword>
<keyword evidence="14" id="KW-1185">Reference proteome</keyword>
<dbReference type="SUPFAM" id="SSF56935">
    <property type="entry name" value="Porins"/>
    <property type="match status" value="1"/>
</dbReference>
<dbReference type="PANTHER" id="PTHR30069:SF49">
    <property type="entry name" value="OUTER MEMBRANE PROTEIN C"/>
    <property type="match status" value="1"/>
</dbReference>
<dbReference type="InterPro" id="IPR000531">
    <property type="entry name" value="Beta-barrel_TonB"/>
</dbReference>
<dbReference type="OrthoDB" id="5332150at2"/>
<proteinExistence type="inferred from homology"/>
<dbReference type="InterPro" id="IPR010100">
    <property type="entry name" value="TonB-dep_Cu_rcpt"/>
</dbReference>
<evidence type="ECO:0000256" key="1">
    <source>
        <dbReference type="ARBA" id="ARBA00004571"/>
    </source>
</evidence>
<keyword evidence="3 8" id="KW-1134">Transmembrane beta strand</keyword>
<evidence type="ECO:0000256" key="9">
    <source>
        <dbReference type="RuleBase" id="RU003357"/>
    </source>
</evidence>
<dbReference type="Pfam" id="PF00593">
    <property type="entry name" value="TonB_dep_Rec_b-barrel"/>
    <property type="match status" value="1"/>
</dbReference>
<dbReference type="InterPro" id="IPR039426">
    <property type="entry name" value="TonB-dep_rcpt-like"/>
</dbReference>
<dbReference type="Pfam" id="PF07715">
    <property type="entry name" value="Plug"/>
    <property type="match status" value="1"/>
</dbReference>
<dbReference type="AlphaFoldDB" id="A0A1I4QSM0"/>
<feature type="domain" description="TonB-dependent receptor plug" evidence="12">
    <location>
        <begin position="72"/>
        <end position="159"/>
    </location>
</feature>
<evidence type="ECO:0000313" key="13">
    <source>
        <dbReference type="EMBL" id="SFM42735.1"/>
    </source>
</evidence>
<evidence type="ECO:0000256" key="4">
    <source>
        <dbReference type="ARBA" id="ARBA00022692"/>
    </source>
</evidence>
<dbReference type="InterPro" id="IPR012910">
    <property type="entry name" value="Plug_dom"/>
</dbReference>
<dbReference type="Gene3D" id="2.40.170.20">
    <property type="entry name" value="TonB-dependent receptor, beta-barrel domain"/>
    <property type="match status" value="1"/>
</dbReference>
<feature type="signal peptide" evidence="10">
    <location>
        <begin position="1"/>
        <end position="22"/>
    </location>
</feature>
<evidence type="ECO:0000256" key="5">
    <source>
        <dbReference type="ARBA" id="ARBA00023077"/>
    </source>
</evidence>
<dbReference type="EMBL" id="FOUI01000005">
    <property type="protein sequence ID" value="SFM42735.1"/>
    <property type="molecule type" value="Genomic_DNA"/>
</dbReference>
<keyword evidence="6 8" id="KW-0472">Membrane</keyword>
<dbReference type="Proteomes" id="UP000243629">
    <property type="component" value="Unassembled WGS sequence"/>
</dbReference>
<protein>
    <submittedName>
        <fullName evidence="13">Iron complex outermembrane recepter protein</fullName>
    </submittedName>
</protein>
<evidence type="ECO:0000256" key="10">
    <source>
        <dbReference type="SAM" id="SignalP"/>
    </source>
</evidence>
<gene>
    <name evidence="13" type="ORF">SAMN05216217_10510</name>
</gene>
<keyword evidence="2 8" id="KW-0813">Transport</keyword>
<keyword evidence="7 8" id="KW-0998">Cell outer membrane</keyword>
<dbReference type="STRING" id="1720063.SAMN05216217_10510"/>
<evidence type="ECO:0000256" key="2">
    <source>
        <dbReference type="ARBA" id="ARBA00022448"/>
    </source>
</evidence>
<dbReference type="PANTHER" id="PTHR30069">
    <property type="entry name" value="TONB-DEPENDENT OUTER MEMBRANE RECEPTOR"/>
    <property type="match status" value="1"/>
</dbReference>
<dbReference type="GO" id="GO:0044718">
    <property type="term" value="P:siderophore transmembrane transport"/>
    <property type="evidence" value="ECO:0007669"/>
    <property type="project" value="TreeGrafter"/>
</dbReference>
<dbReference type="GO" id="GO:0009279">
    <property type="term" value="C:cell outer membrane"/>
    <property type="evidence" value="ECO:0007669"/>
    <property type="project" value="UniProtKB-SubCell"/>
</dbReference>
<keyword evidence="10" id="KW-0732">Signal</keyword>
<evidence type="ECO:0000256" key="6">
    <source>
        <dbReference type="ARBA" id="ARBA00023136"/>
    </source>
</evidence>
<dbReference type="RefSeq" id="WP_093474320.1">
    <property type="nucleotide sequence ID" value="NZ_FOUI01000005.1"/>
</dbReference>
<keyword evidence="5 9" id="KW-0798">TonB box</keyword>
<comment type="similarity">
    <text evidence="8 9">Belongs to the TonB-dependent receptor family.</text>
</comment>
<evidence type="ECO:0000256" key="8">
    <source>
        <dbReference type="PROSITE-ProRule" id="PRU01360"/>
    </source>
</evidence>
<organism evidence="13 14">
    <name type="scientific">Halopseudomonas yangmingensis</name>
    <dbReference type="NCBI Taxonomy" id="1720063"/>
    <lineage>
        <taxon>Bacteria</taxon>
        <taxon>Pseudomonadati</taxon>
        <taxon>Pseudomonadota</taxon>
        <taxon>Gammaproteobacteria</taxon>
        <taxon>Pseudomonadales</taxon>
        <taxon>Pseudomonadaceae</taxon>
        <taxon>Halopseudomonas</taxon>
    </lineage>
</organism>
<dbReference type="InterPro" id="IPR037066">
    <property type="entry name" value="Plug_dom_sf"/>
</dbReference>